<dbReference type="Proteomes" id="UP001156627">
    <property type="component" value="Unassembled WGS sequence"/>
</dbReference>
<evidence type="ECO:0000259" key="11">
    <source>
        <dbReference type="Pfam" id="PF12019"/>
    </source>
</evidence>
<sequence>MVELMVTLAVVAILAVIAVPNFKDMINSNRLTTAANELVAGLNTARMEAIKHNSYTQFCSNSATTNTSDTLGTACGTSGGAVFVQQTSAKALPVFGAPPELQMPVQISGTFVAIRFHGDGLGYTPGSTTPYSDTATSALADICSAALSSNNHIKVQMATGSIITTTTTTATCP</sequence>
<name>A0ABQ5X9M1_9GAMM</name>
<keyword evidence="4" id="KW-0488">Methylation</keyword>
<keyword evidence="7" id="KW-1133">Transmembrane helix</keyword>
<accession>A0ABQ5X9M1</accession>
<evidence type="ECO:0000256" key="5">
    <source>
        <dbReference type="ARBA" id="ARBA00022519"/>
    </source>
</evidence>
<evidence type="ECO:0000256" key="4">
    <source>
        <dbReference type="ARBA" id="ARBA00022481"/>
    </source>
</evidence>
<dbReference type="SUPFAM" id="SSF54523">
    <property type="entry name" value="Pili subunits"/>
    <property type="match status" value="1"/>
</dbReference>
<organism evidence="12 13">
    <name type="scientific">Dyella flagellata</name>
    <dbReference type="NCBI Taxonomy" id="1867833"/>
    <lineage>
        <taxon>Bacteria</taxon>
        <taxon>Pseudomonadati</taxon>
        <taxon>Pseudomonadota</taxon>
        <taxon>Gammaproteobacteria</taxon>
        <taxon>Lysobacterales</taxon>
        <taxon>Rhodanobacteraceae</taxon>
        <taxon>Dyella</taxon>
    </lineage>
</organism>
<evidence type="ECO:0000256" key="8">
    <source>
        <dbReference type="ARBA" id="ARBA00023136"/>
    </source>
</evidence>
<evidence type="ECO:0000256" key="2">
    <source>
        <dbReference type="ARBA" id="ARBA00021549"/>
    </source>
</evidence>
<keyword evidence="5" id="KW-0997">Cell inner membrane</keyword>
<protein>
    <recommendedName>
        <fullName evidence="2">Type II secretion system protein H</fullName>
    </recommendedName>
    <alternativeName>
        <fullName evidence="10">General secretion pathway protein H</fullName>
    </alternativeName>
</protein>
<dbReference type="EMBL" id="BSOA01000013">
    <property type="protein sequence ID" value="GLQ87972.1"/>
    <property type="molecule type" value="Genomic_DNA"/>
</dbReference>
<dbReference type="InterPro" id="IPR022346">
    <property type="entry name" value="T2SS_GspH"/>
</dbReference>
<evidence type="ECO:0000256" key="10">
    <source>
        <dbReference type="ARBA" id="ARBA00030775"/>
    </source>
</evidence>
<dbReference type="Pfam" id="PF12019">
    <property type="entry name" value="GspH"/>
    <property type="match status" value="1"/>
</dbReference>
<feature type="domain" description="General secretion pathway GspH" evidence="11">
    <location>
        <begin position="34"/>
        <end position="137"/>
    </location>
</feature>
<keyword evidence="6" id="KW-0812">Transmembrane</keyword>
<dbReference type="InterPro" id="IPR045584">
    <property type="entry name" value="Pilin-like"/>
</dbReference>
<evidence type="ECO:0000313" key="12">
    <source>
        <dbReference type="EMBL" id="GLQ87972.1"/>
    </source>
</evidence>
<dbReference type="Gene3D" id="3.30.700.10">
    <property type="entry name" value="Glycoprotein, Type 4 Pilin"/>
    <property type="match status" value="1"/>
</dbReference>
<proteinExistence type="inferred from homology"/>
<comment type="caution">
    <text evidence="12">The sequence shown here is derived from an EMBL/GenBank/DDBJ whole genome shotgun (WGS) entry which is preliminary data.</text>
</comment>
<evidence type="ECO:0000256" key="1">
    <source>
        <dbReference type="ARBA" id="ARBA00004377"/>
    </source>
</evidence>
<comment type="similarity">
    <text evidence="9">Belongs to the GSP H family.</text>
</comment>
<evidence type="ECO:0000256" key="7">
    <source>
        <dbReference type="ARBA" id="ARBA00022989"/>
    </source>
</evidence>
<keyword evidence="3" id="KW-1003">Cell membrane</keyword>
<evidence type="ECO:0000256" key="9">
    <source>
        <dbReference type="ARBA" id="ARBA00025772"/>
    </source>
</evidence>
<evidence type="ECO:0000313" key="13">
    <source>
        <dbReference type="Proteomes" id="UP001156627"/>
    </source>
</evidence>
<evidence type="ECO:0000256" key="6">
    <source>
        <dbReference type="ARBA" id="ARBA00022692"/>
    </source>
</evidence>
<reference evidence="13" key="1">
    <citation type="journal article" date="2019" name="Int. J. Syst. Evol. Microbiol.">
        <title>The Global Catalogue of Microorganisms (GCM) 10K type strain sequencing project: providing services to taxonomists for standard genome sequencing and annotation.</title>
        <authorList>
            <consortium name="The Broad Institute Genomics Platform"/>
            <consortium name="The Broad Institute Genome Sequencing Center for Infectious Disease"/>
            <person name="Wu L."/>
            <person name="Ma J."/>
        </authorList>
    </citation>
    <scope>NUCLEOTIDE SEQUENCE [LARGE SCALE GENOMIC DNA]</scope>
    <source>
        <strain evidence="13">NBRC 111981</strain>
    </source>
</reference>
<keyword evidence="13" id="KW-1185">Reference proteome</keyword>
<evidence type="ECO:0000256" key="3">
    <source>
        <dbReference type="ARBA" id="ARBA00022475"/>
    </source>
</evidence>
<keyword evidence="8" id="KW-0472">Membrane</keyword>
<gene>
    <name evidence="12" type="ORF">GCM10007898_15400</name>
</gene>
<comment type="subcellular location">
    <subcellularLocation>
        <location evidence="1">Cell inner membrane</location>
        <topology evidence="1">Single-pass membrane protein</topology>
    </subcellularLocation>
</comment>